<proteinExistence type="inferred from homology"/>
<protein>
    <submittedName>
        <fullName evidence="4">Archaeal virus integrase</fullName>
    </submittedName>
</protein>
<accession>A0A1C9EGC7</accession>
<dbReference type="InterPro" id="IPR013762">
    <property type="entry name" value="Integrase-like_cat_sf"/>
</dbReference>
<dbReference type="InterPro" id="IPR002104">
    <property type="entry name" value="Integrase_catalytic"/>
</dbReference>
<evidence type="ECO:0000259" key="3">
    <source>
        <dbReference type="PROSITE" id="PS51898"/>
    </source>
</evidence>
<dbReference type="InterPro" id="IPR011010">
    <property type="entry name" value="DNA_brk_join_enz"/>
</dbReference>
<feature type="domain" description="Tyr recombinase" evidence="3">
    <location>
        <begin position="82"/>
        <end position="241"/>
    </location>
</feature>
<sequence>MDKDELKEIIKNLPDNSPKILEYLKLAKEKGWKDIVNMIAQKLGLEEEEKKKTDETDVLKKILKPLGKGKIKGTWDYSVDFVEAKKTLVSAYKQLYDTNLMPYEAYVAILLIQLVNGCRIREAIRAFKTFIESGEREFQLQAQKHGNIRFMIIPDVVKKKATYNAVLTIDDEKLSARIRMFALHYLKANTHSLRYALISYLAKNGIDPAIIAKITGHKRLDRIITYTQTKDAIEMLRKLAD</sequence>
<name>A0A1C9EGC7_ATV</name>
<dbReference type="GO" id="GO:0015074">
    <property type="term" value="P:DNA integration"/>
    <property type="evidence" value="ECO:0007669"/>
    <property type="project" value="InterPro"/>
</dbReference>
<evidence type="ECO:0000313" key="4">
    <source>
        <dbReference type="EMBL" id="AON96548.1"/>
    </source>
</evidence>
<dbReference type="GO" id="GO:0006310">
    <property type="term" value="P:DNA recombination"/>
    <property type="evidence" value="ECO:0007669"/>
    <property type="project" value="UniProtKB-KW"/>
</dbReference>
<dbReference type="Proteomes" id="UP000225139">
    <property type="component" value="Segment"/>
</dbReference>
<evidence type="ECO:0000256" key="1">
    <source>
        <dbReference type="ARBA" id="ARBA00008857"/>
    </source>
</evidence>
<dbReference type="EMBL" id="KX607102">
    <property type="protein sequence ID" value="AON96548.1"/>
    <property type="molecule type" value="Genomic_DNA"/>
</dbReference>
<comment type="similarity">
    <text evidence="1">Belongs to the 'phage' integrase family.</text>
</comment>
<dbReference type="Gene3D" id="1.10.443.10">
    <property type="entry name" value="Intergrase catalytic core"/>
    <property type="match status" value="1"/>
</dbReference>
<keyword evidence="2" id="KW-0233">DNA recombination</keyword>
<reference evidence="4" key="1">
    <citation type="submission" date="2016-07" db="EMBL/GenBank/DDBJ databases">
        <authorList>
            <person name="Vestergaard G."/>
            <person name="Garrett R.A."/>
        </authorList>
    </citation>
    <scope>NUCLEOTIDE SEQUENCE [LARGE SCALE GENOMIC DNA]</scope>
    <source>
        <strain evidence="4">ATV.v1</strain>
    </source>
</reference>
<dbReference type="SUPFAM" id="SSF56349">
    <property type="entry name" value="DNA breaking-rejoining enzymes"/>
    <property type="match status" value="1"/>
</dbReference>
<evidence type="ECO:0000256" key="2">
    <source>
        <dbReference type="ARBA" id="ARBA00023172"/>
    </source>
</evidence>
<dbReference type="GO" id="GO:0003677">
    <property type="term" value="F:DNA binding"/>
    <property type="evidence" value="ECO:0007669"/>
    <property type="project" value="InterPro"/>
</dbReference>
<organism evidence="4">
    <name type="scientific">Acidianus two-tailed phage variant 1</name>
    <dbReference type="NCBI Taxonomy" id="1898550"/>
    <lineage>
        <taxon>Viruses</taxon>
        <taxon>Viruses incertae sedis</taxon>
        <taxon>Bicaudaviridae</taxon>
        <taxon>Bicaudavirus</taxon>
        <taxon>Acidianus two-tailed virus</taxon>
    </lineage>
</organism>
<dbReference type="PROSITE" id="PS51898">
    <property type="entry name" value="TYR_RECOMBINASE"/>
    <property type="match status" value="1"/>
</dbReference>